<feature type="modified residue" description="4-aspartylphosphate" evidence="2">
    <location>
        <position position="53"/>
    </location>
</feature>
<evidence type="ECO:0000313" key="4">
    <source>
        <dbReference type="EMBL" id="OLF12611.1"/>
    </source>
</evidence>
<comment type="caution">
    <text evidence="4">The sequence shown here is derived from an EMBL/GenBank/DDBJ whole genome shotgun (WGS) entry which is preliminary data.</text>
</comment>
<dbReference type="PROSITE" id="PS50110">
    <property type="entry name" value="RESPONSE_REGULATORY"/>
    <property type="match status" value="1"/>
</dbReference>
<keyword evidence="5" id="KW-1185">Reference proteome</keyword>
<dbReference type="STRING" id="1912961.BU204_28665"/>
<sequence>MTRVLVVDDHVSYRRLLTRLLRSGGYEVVGEAGTGRAAVELVGSTTPDVVLLDVVLPDLDGFEVARRLAHSPAPPVVVFISSRQRDDFGAFPDGLACWFLSKDEFTMDRLNGLLGED</sequence>
<dbReference type="SUPFAM" id="SSF52172">
    <property type="entry name" value="CheY-like"/>
    <property type="match status" value="1"/>
</dbReference>
<dbReference type="Gene3D" id="3.40.50.2300">
    <property type="match status" value="1"/>
</dbReference>
<dbReference type="PANTHER" id="PTHR44591">
    <property type="entry name" value="STRESS RESPONSE REGULATOR PROTEIN 1"/>
    <property type="match status" value="1"/>
</dbReference>
<accession>A0A1Q8CE15</accession>
<dbReference type="OrthoDB" id="7352332at2"/>
<dbReference type="InterPro" id="IPR011006">
    <property type="entry name" value="CheY-like_superfamily"/>
</dbReference>
<dbReference type="SMART" id="SM00448">
    <property type="entry name" value="REC"/>
    <property type="match status" value="1"/>
</dbReference>
<organism evidence="4 5">
    <name type="scientific">Actinophytocola xanthii</name>
    <dbReference type="NCBI Taxonomy" id="1912961"/>
    <lineage>
        <taxon>Bacteria</taxon>
        <taxon>Bacillati</taxon>
        <taxon>Actinomycetota</taxon>
        <taxon>Actinomycetes</taxon>
        <taxon>Pseudonocardiales</taxon>
        <taxon>Pseudonocardiaceae</taxon>
    </lineage>
</organism>
<reference evidence="4 5" key="1">
    <citation type="submission" date="2016-12" db="EMBL/GenBank/DDBJ databases">
        <title>The draft genome sequence of Actinophytocola sp. 11-183.</title>
        <authorList>
            <person name="Wang W."/>
            <person name="Yuan L."/>
        </authorList>
    </citation>
    <scope>NUCLEOTIDE SEQUENCE [LARGE SCALE GENOMIC DNA]</scope>
    <source>
        <strain evidence="4 5">11-183</strain>
    </source>
</reference>
<evidence type="ECO:0000313" key="5">
    <source>
        <dbReference type="Proteomes" id="UP000185596"/>
    </source>
</evidence>
<dbReference type="GO" id="GO:0000160">
    <property type="term" value="P:phosphorelay signal transduction system"/>
    <property type="evidence" value="ECO:0007669"/>
    <property type="project" value="InterPro"/>
</dbReference>
<name>A0A1Q8CE15_9PSEU</name>
<evidence type="ECO:0000256" key="2">
    <source>
        <dbReference type="PROSITE-ProRule" id="PRU00169"/>
    </source>
</evidence>
<dbReference type="InterPro" id="IPR050595">
    <property type="entry name" value="Bact_response_regulator"/>
</dbReference>
<protein>
    <recommendedName>
        <fullName evidence="3">Response regulatory domain-containing protein</fullName>
    </recommendedName>
</protein>
<dbReference type="Pfam" id="PF00072">
    <property type="entry name" value="Response_reg"/>
    <property type="match status" value="1"/>
</dbReference>
<dbReference type="AlphaFoldDB" id="A0A1Q8CE15"/>
<dbReference type="PANTHER" id="PTHR44591:SF18">
    <property type="entry name" value="REGULATORY PROTEIN"/>
    <property type="match status" value="1"/>
</dbReference>
<proteinExistence type="predicted"/>
<evidence type="ECO:0000259" key="3">
    <source>
        <dbReference type="PROSITE" id="PS50110"/>
    </source>
</evidence>
<feature type="domain" description="Response regulatory" evidence="3">
    <location>
        <begin position="3"/>
        <end position="117"/>
    </location>
</feature>
<dbReference type="Proteomes" id="UP000185596">
    <property type="component" value="Unassembled WGS sequence"/>
</dbReference>
<dbReference type="InterPro" id="IPR001789">
    <property type="entry name" value="Sig_transdc_resp-reg_receiver"/>
</dbReference>
<evidence type="ECO:0000256" key="1">
    <source>
        <dbReference type="ARBA" id="ARBA00022553"/>
    </source>
</evidence>
<dbReference type="EMBL" id="MSIE01000059">
    <property type="protein sequence ID" value="OLF12611.1"/>
    <property type="molecule type" value="Genomic_DNA"/>
</dbReference>
<dbReference type="RefSeq" id="WP_075128886.1">
    <property type="nucleotide sequence ID" value="NZ_MSIE01000059.1"/>
</dbReference>
<keyword evidence="1 2" id="KW-0597">Phosphoprotein</keyword>
<gene>
    <name evidence="4" type="ORF">BU204_28665</name>
</gene>